<dbReference type="PANTHER" id="PTHR14226">
    <property type="entry name" value="NEUROPATHY TARGET ESTERASE/SWISS CHEESE D.MELANOGASTER"/>
    <property type="match status" value="1"/>
</dbReference>
<feature type="active site" description="Proton acceptor" evidence="4">
    <location>
        <position position="164"/>
    </location>
</feature>
<feature type="active site" description="Nucleophile" evidence="4">
    <location>
        <position position="49"/>
    </location>
</feature>
<sequence>MNLFRLFRKKRKKIGLALGSGGPRGLAHIGVIKALVENNIPIDYIAGASSGALIGGMYAKFQDIYKVESHFEKLTYKDLFKIFSDPHFAHGVLKGEKALRFLKNWVGNTKIEKLPIPFSAVATDLITGQTVPIEKGELALAIRTSASLPVFFRPVKIGKKILVDGGNSMPVPVEVVKKMGADIVIAVDLDHCYIHSKNQPRNIEKMSMTEVAERALDILSYTLAKENTKNADIVISPDVNDIGWNRVINGSDIIAEGEKAGRKMVEEIMKIL</sequence>
<feature type="short sequence motif" description="DGA/G" evidence="4">
    <location>
        <begin position="164"/>
        <end position="166"/>
    </location>
</feature>
<evidence type="ECO:0000259" key="5">
    <source>
        <dbReference type="PROSITE" id="PS51635"/>
    </source>
</evidence>
<evidence type="ECO:0000256" key="3">
    <source>
        <dbReference type="ARBA" id="ARBA00023098"/>
    </source>
</evidence>
<comment type="caution">
    <text evidence="4">Lacks conserved residue(s) required for the propagation of feature annotation.</text>
</comment>
<proteinExistence type="predicted"/>
<dbReference type="AlphaFoldDB" id="A0A7C4M2I1"/>
<dbReference type="InterPro" id="IPR002641">
    <property type="entry name" value="PNPLA_dom"/>
</dbReference>
<dbReference type="InterPro" id="IPR016035">
    <property type="entry name" value="Acyl_Trfase/lysoPLipase"/>
</dbReference>
<evidence type="ECO:0000313" key="6">
    <source>
        <dbReference type="EMBL" id="HGT70773.1"/>
    </source>
</evidence>
<reference evidence="6" key="1">
    <citation type="journal article" date="2020" name="mSystems">
        <title>Genome- and Community-Level Interaction Insights into Carbon Utilization and Element Cycling Functions of Hydrothermarchaeota in Hydrothermal Sediment.</title>
        <authorList>
            <person name="Zhou Z."/>
            <person name="Liu Y."/>
            <person name="Xu W."/>
            <person name="Pan J."/>
            <person name="Luo Z.H."/>
            <person name="Li M."/>
        </authorList>
    </citation>
    <scope>NUCLEOTIDE SEQUENCE [LARGE SCALE GENOMIC DNA]</scope>
    <source>
        <strain evidence="6">SpSt-579</strain>
    </source>
</reference>
<dbReference type="PROSITE" id="PS51635">
    <property type="entry name" value="PNPLA"/>
    <property type="match status" value="1"/>
</dbReference>
<keyword evidence="3 4" id="KW-0443">Lipid metabolism</keyword>
<dbReference type="InterPro" id="IPR050301">
    <property type="entry name" value="NTE"/>
</dbReference>
<dbReference type="Gene3D" id="3.40.1090.10">
    <property type="entry name" value="Cytosolic phospholipase A2 catalytic domain"/>
    <property type="match status" value="2"/>
</dbReference>
<gene>
    <name evidence="6" type="ORF">ENT43_00755</name>
</gene>
<protein>
    <submittedName>
        <fullName evidence="6">Patatin family protein</fullName>
    </submittedName>
</protein>
<dbReference type="GO" id="GO:0016787">
    <property type="term" value="F:hydrolase activity"/>
    <property type="evidence" value="ECO:0007669"/>
    <property type="project" value="UniProtKB-UniRule"/>
</dbReference>
<keyword evidence="2 4" id="KW-0442">Lipid degradation</keyword>
<evidence type="ECO:0000256" key="4">
    <source>
        <dbReference type="PROSITE-ProRule" id="PRU01161"/>
    </source>
</evidence>
<feature type="short sequence motif" description="GXSXG" evidence="4">
    <location>
        <begin position="47"/>
        <end position="51"/>
    </location>
</feature>
<dbReference type="SUPFAM" id="SSF52151">
    <property type="entry name" value="FabD/lysophospholipase-like"/>
    <property type="match status" value="1"/>
</dbReference>
<dbReference type="GO" id="GO:0016042">
    <property type="term" value="P:lipid catabolic process"/>
    <property type="evidence" value="ECO:0007669"/>
    <property type="project" value="UniProtKB-UniRule"/>
</dbReference>
<evidence type="ECO:0000256" key="1">
    <source>
        <dbReference type="ARBA" id="ARBA00022801"/>
    </source>
</evidence>
<evidence type="ECO:0000256" key="2">
    <source>
        <dbReference type="ARBA" id="ARBA00022963"/>
    </source>
</evidence>
<accession>A0A7C4M2I1</accession>
<keyword evidence="1 4" id="KW-0378">Hydrolase</keyword>
<organism evidence="6">
    <name type="scientific">candidate division CPR3 bacterium</name>
    <dbReference type="NCBI Taxonomy" id="2268181"/>
    <lineage>
        <taxon>Bacteria</taxon>
        <taxon>Bacteria division CPR3</taxon>
    </lineage>
</organism>
<dbReference type="PANTHER" id="PTHR14226:SF76">
    <property type="entry name" value="NTE FAMILY PROTEIN RSSA"/>
    <property type="match status" value="1"/>
</dbReference>
<dbReference type="EMBL" id="DSYQ01000002">
    <property type="protein sequence ID" value="HGT70773.1"/>
    <property type="molecule type" value="Genomic_DNA"/>
</dbReference>
<comment type="caution">
    <text evidence="6">The sequence shown here is derived from an EMBL/GenBank/DDBJ whole genome shotgun (WGS) entry which is preliminary data.</text>
</comment>
<dbReference type="Pfam" id="PF01734">
    <property type="entry name" value="Patatin"/>
    <property type="match status" value="1"/>
</dbReference>
<name>A0A7C4M2I1_UNCC3</name>
<feature type="domain" description="PNPLA" evidence="5">
    <location>
        <begin position="16"/>
        <end position="177"/>
    </location>
</feature>